<organism evidence="2 3">
    <name type="scientific">Acidovorax carolinensis</name>
    <dbReference type="NCBI Taxonomy" id="553814"/>
    <lineage>
        <taxon>Bacteria</taxon>
        <taxon>Pseudomonadati</taxon>
        <taxon>Pseudomonadota</taxon>
        <taxon>Betaproteobacteria</taxon>
        <taxon>Burkholderiales</taxon>
        <taxon>Comamonadaceae</taxon>
        <taxon>Acidovorax</taxon>
    </lineage>
</organism>
<name>A0A240U367_9BURK</name>
<evidence type="ECO:0000313" key="2">
    <source>
        <dbReference type="EMBL" id="ART52262.1"/>
    </source>
</evidence>
<keyword evidence="1" id="KW-0732">Signal</keyword>
<evidence type="ECO:0000313" key="3">
    <source>
        <dbReference type="Proteomes" id="UP000194432"/>
    </source>
</evidence>
<dbReference type="Proteomes" id="UP000194432">
    <property type="component" value="Chromosome 1"/>
</dbReference>
<sequence>MKPHVQWFSLIAFALALSTASAQFVKGNEAVRVMVDGTQKVEVPPLPSVALGSPCPAIKPGCAGGGWKMLENNSGLVECTEVFARPTTCRPSTYGVEKRSRAWIVKVKGQWVQCAQPDISGRCVSLRSLPVSAVQ</sequence>
<dbReference type="AlphaFoldDB" id="A0A240U367"/>
<feature type="chain" id="PRO_5012715200" evidence="1">
    <location>
        <begin position="23"/>
        <end position="135"/>
    </location>
</feature>
<proteinExistence type="predicted"/>
<keyword evidence="3" id="KW-1185">Reference proteome</keyword>
<protein>
    <submittedName>
        <fullName evidence="2">Uncharacterized protein</fullName>
    </submittedName>
</protein>
<dbReference type="EMBL" id="CP021361">
    <property type="protein sequence ID" value="ART52262.1"/>
    <property type="molecule type" value="Genomic_DNA"/>
</dbReference>
<dbReference type="RefSeq" id="WP_094098170.1">
    <property type="nucleotide sequence ID" value="NZ_CP021361.1"/>
</dbReference>
<accession>A0A240U367</accession>
<dbReference type="KEGG" id="acin:CBP34_12200"/>
<reference evidence="2 3" key="1">
    <citation type="submission" date="2017-05" db="EMBL/GenBank/DDBJ databases">
        <title>Polyphasic characterization of four soil-derived phenanthrene-degrading Acidovorax strains and proposal of Acidovorax phenanthrenivorans sp. nov.</title>
        <authorList>
            <person name="Singleton D.R."/>
            <person name="Lee J."/>
            <person name="Dickey A.N."/>
            <person name="Stroud A."/>
            <person name="Scholl E.H."/>
            <person name="Wright F.A."/>
            <person name="Aitken M.D."/>
        </authorList>
    </citation>
    <scope>NUCLEOTIDE SEQUENCE [LARGE SCALE GENOMIC DNA]</scope>
    <source>
        <strain evidence="2">NA3</strain>
    </source>
</reference>
<evidence type="ECO:0000256" key="1">
    <source>
        <dbReference type="SAM" id="SignalP"/>
    </source>
</evidence>
<feature type="signal peptide" evidence="1">
    <location>
        <begin position="1"/>
        <end position="22"/>
    </location>
</feature>
<gene>
    <name evidence="2" type="ORF">CBP34_12200</name>
</gene>